<organism evidence="2 3">
    <name type="scientific">Fusarium beomiforme</name>
    <dbReference type="NCBI Taxonomy" id="44412"/>
    <lineage>
        <taxon>Eukaryota</taxon>
        <taxon>Fungi</taxon>
        <taxon>Dikarya</taxon>
        <taxon>Ascomycota</taxon>
        <taxon>Pezizomycotina</taxon>
        <taxon>Sordariomycetes</taxon>
        <taxon>Hypocreomycetidae</taxon>
        <taxon>Hypocreales</taxon>
        <taxon>Nectriaceae</taxon>
        <taxon>Fusarium</taxon>
        <taxon>Fusarium burgessii species complex</taxon>
    </lineage>
</organism>
<dbReference type="Proteomes" id="UP000730481">
    <property type="component" value="Unassembled WGS sequence"/>
</dbReference>
<keyword evidence="1" id="KW-0812">Transmembrane</keyword>
<keyword evidence="1" id="KW-1133">Transmembrane helix</keyword>
<dbReference type="EMBL" id="PVQB02000209">
    <property type="protein sequence ID" value="KAF4340969.1"/>
    <property type="molecule type" value="Genomic_DNA"/>
</dbReference>
<reference evidence="2" key="2">
    <citation type="submission" date="2020-02" db="EMBL/GenBank/DDBJ databases">
        <title>Identification and distribution of gene clusters putatively required for synthesis of sphingolipid metabolism inhibitors in phylogenetically diverse species of the filamentous fungus Fusarium.</title>
        <authorList>
            <person name="Kim H.-S."/>
            <person name="Busman M."/>
            <person name="Brown D.W."/>
            <person name="Divon H."/>
            <person name="Uhlig S."/>
            <person name="Proctor R.H."/>
        </authorList>
    </citation>
    <scope>NUCLEOTIDE SEQUENCE</scope>
    <source>
        <strain evidence="2">NRRL 25174</strain>
    </source>
</reference>
<protein>
    <submittedName>
        <fullName evidence="2">Nitrogen assimilation transcription factor nit-4</fullName>
    </submittedName>
</protein>
<comment type="caution">
    <text evidence="2">The sequence shown here is derived from an EMBL/GenBank/DDBJ whole genome shotgun (WGS) entry which is preliminary data.</text>
</comment>
<gene>
    <name evidence="2" type="ORF">FBEOM_5104</name>
</gene>
<dbReference type="AlphaFoldDB" id="A0A9P5AM08"/>
<evidence type="ECO:0000313" key="2">
    <source>
        <dbReference type="EMBL" id="KAF4340969.1"/>
    </source>
</evidence>
<name>A0A9P5AM08_9HYPO</name>
<feature type="transmembrane region" description="Helical" evidence="1">
    <location>
        <begin position="68"/>
        <end position="86"/>
    </location>
</feature>
<keyword evidence="1" id="KW-0472">Membrane</keyword>
<evidence type="ECO:0000256" key="1">
    <source>
        <dbReference type="SAM" id="Phobius"/>
    </source>
</evidence>
<keyword evidence="3" id="KW-1185">Reference proteome</keyword>
<sequence>MLQASTYESDNQAALSGAGRIIETVERLEACSPPLLLDQDELQKSLAKYRAYFEIILRIHYLRHSFEFRNMILTQFLIMLAFLALIKLEFLMTRDSSEPEVSSMDVGDADPSAIKATLFIAQRSLSDQERGYYLPKKALKEVFCRMTPSDSNVLQSFITI</sequence>
<dbReference type="OrthoDB" id="426882at2759"/>
<evidence type="ECO:0000313" key="3">
    <source>
        <dbReference type="Proteomes" id="UP000730481"/>
    </source>
</evidence>
<reference evidence="2" key="1">
    <citation type="journal article" date="2017" name="Mycologia">
        <title>Fusarium algeriense, sp. nov., a novel toxigenic crown rot pathogen of durum wheat from Algeria is nested in the Fusarium burgessii species complex.</title>
        <authorList>
            <person name="Laraba I."/>
            <person name="Keddad A."/>
            <person name="Boureghda H."/>
            <person name="Abdallah N."/>
            <person name="Vaughan M.M."/>
            <person name="Proctor R.H."/>
            <person name="Busman M."/>
            <person name="O'Donnell K."/>
        </authorList>
    </citation>
    <scope>NUCLEOTIDE SEQUENCE</scope>
    <source>
        <strain evidence="2">NRRL 25174</strain>
    </source>
</reference>
<accession>A0A9P5AM08</accession>
<proteinExistence type="predicted"/>